<name>A0A0D8Y7D9_DICVI</name>
<reference evidence="2" key="2">
    <citation type="journal article" date="2016" name="Sci. Rep.">
        <title>Dictyocaulus viviparus genome, variome and transcriptome elucidate lungworm biology and support future intervention.</title>
        <authorList>
            <person name="McNulty S.N."/>
            <person name="Strube C."/>
            <person name="Rosa B.A."/>
            <person name="Martin J.C."/>
            <person name="Tyagi R."/>
            <person name="Choi Y.J."/>
            <person name="Wang Q."/>
            <person name="Hallsworth Pepin K."/>
            <person name="Zhang X."/>
            <person name="Ozersky P."/>
            <person name="Wilson R.K."/>
            <person name="Sternberg P.W."/>
            <person name="Gasser R.B."/>
            <person name="Mitreva M."/>
        </authorList>
    </citation>
    <scope>NUCLEOTIDE SEQUENCE [LARGE SCALE GENOMIC DNA]</scope>
    <source>
        <strain evidence="2">HannoverDv2000</strain>
    </source>
</reference>
<dbReference type="Proteomes" id="UP000053766">
    <property type="component" value="Unassembled WGS sequence"/>
</dbReference>
<proteinExistence type="predicted"/>
<dbReference type="OrthoDB" id="63267at2759"/>
<organism evidence="1 2">
    <name type="scientific">Dictyocaulus viviparus</name>
    <name type="common">Bovine lungworm</name>
    <dbReference type="NCBI Taxonomy" id="29172"/>
    <lineage>
        <taxon>Eukaryota</taxon>
        <taxon>Metazoa</taxon>
        <taxon>Ecdysozoa</taxon>
        <taxon>Nematoda</taxon>
        <taxon>Chromadorea</taxon>
        <taxon>Rhabditida</taxon>
        <taxon>Rhabditina</taxon>
        <taxon>Rhabditomorpha</taxon>
        <taxon>Strongyloidea</taxon>
        <taxon>Metastrongylidae</taxon>
        <taxon>Dictyocaulus</taxon>
    </lineage>
</organism>
<gene>
    <name evidence="1" type="ORF">DICVIV_01087</name>
</gene>
<evidence type="ECO:0000313" key="2">
    <source>
        <dbReference type="Proteomes" id="UP000053766"/>
    </source>
</evidence>
<dbReference type="EMBL" id="KN716160">
    <property type="protein sequence ID" value="KJH52743.1"/>
    <property type="molecule type" value="Genomic_DNA"/>
</dbReference>
<sequence length="191" mass="21293">MHYKLYNVESPFSTNHGNVKLFNWPQASKSKQVHVEIGTVANNEHRDEEGQVDFSCSYSHSFMAGDFITLHIVLGLIIPEQSIDVIVEIDKTVSLSELAVESSSTLGNCHLNSIDDFSCSKPYRDIISKCKNDSITHIWINTKPAGRILAQTRHLKQTAFAFGLATSLEIADHRLPLNETEASSTSCHYTV</sequence>
<dbReference type="STRING" id="29172.A0A0D8Y7D9"/>
<evidence type="ECO:0000313" key="1">
    <source>
        <dbReference type="EMBL" id="KJH52743.1"/>
    </source>
</evidence>
<keyword evidence="2" id="KW-1185">Reference proteome</keyword>
<accession>A0A0D8Y7D9</accession>
<protein>
    <submittedName>
        <fullName evidence="1">Uncharacterized protein</fullName>
    </submittedName>
</protein>
<reference evidence="1 2" key="1">
    <citation type="submission" date="2013-11" db="EMBL/GenBank/DDBJ databases">
        <title>Draft genome of the bovine lungworm Dictyocaulus viviparus.</title>
        <authorList>
            <person name="Mitreva M."/>
        </authorList>
    </citation>
    <scope>NUCLEOTIDE SEQUENCE [LARGE SCALE GENOMIC DNA]</scope>
    <source>
        <strain evidence="1 2">HannoverDv2000</strain>
    </source>
</reference>
<dbReference type="AlphaFoldDB" id="A0A0D8Y7D9"/>